<protein>
    <recommendedName>
        <fullName evidence="2">histidine kinase</fullName>
        <ecNumber evidence="2">2.7.13.3</ecNumber>
    </recommendedName>
</protein>
<dbReference type="InterPro" id="IPR039506">
    <property type="entry name" value="SPOB_a"/>
</dbReference>
<dbReference type="InterPro" id="IPR036890">
    <property type="entry name" value="HATPase_C_sf"/>
</dbReference>
<evidence type="ECO:0000313" key="8">
    <source>
        <dbReference type="EMBL" id="MBO8441499.1"/>
    </source>
</evidence>
<dbReference type="InterPro" id="IPR005467">
    <property type="entry name" value="His_kinase_dom"/>
</dbReference>
<dbReference type="Gene3D" id="3.30.565.10">
    <property type="entry name" value="Histidine kinase-like ATPase, C-terminal domain"/>
    <property type="match status" value="1"/>
</dbReference>
<reference evidence="8" key="2">
    <citation type="journal article" date="2021" name="PeerJ">
        <title>Extensive microbial diversity within the chicken gut microbiome revealed by metagenomics and culture.</title>
        <authorList>
            <person name="Gilroy R."/>
            <person name="Ravi A."/>
            <person name="Getino M."/>
            <person name="Pursley I."/>
            <person name="Horton D.L."/>
            <person name="Alikhan N.F."/>
            <person name="Baker D."/>
            <person name="Gharbi K."/>
            <person name="Hall N."/>
            <person name="Watson M."/>
            <person name="Adriaenssens E.M."/>
            <person name="Foster-Nyarko E."/>
            <person name="Jarju S."/>
            <person name="Secka A."/>
            <person name="Antonio M."/>
            <person name="Oren A."/>
            <person name="Chaudhuri R.R."/>
            <person name="La Ragione R."/>
            <person name="Hildebrand F."/>
            <person name="Pallen M.J."/>
        </authorList>
    </citation>
    <scope>NUCLEOTIDE SEQUENCE</scope>
    <source>
        <strain evidence="8">C6-149</strain>
    </source>
</reference>
<sequence length="327" mass="37140">LNMEPEEISTKLTELSLITNNINEGLIAINTKNKIIAINNFAYSIFPNIQENALIDDKLYNLFFKQTVEYKDPIQDRNVIIDSNELVFSTNKLISDNKLKGYITLFADQSKINDLSRKLSGNEQYINSLRLQTHEFLNQLQVISGLIELKDYDRLTDYINLINKDYHDNFSDLNTKIRSTAIVGFLIGKIKQCKTQKIDLIISSNSELPKDVINDEIINAIIKILGNLIDNSIDAVLNINNPKILVDINFDREEKIILIKVSDNGKGISDQIKKVMFKAGFSSKGDNRGLGLSIVKQTVDLFNGSIFISNNDKFDTIFMIELPIKRS</sequence>
<dbReference type="Proteomes" id="UP000823614">
    <property type="component" value="Unassembled WGS sequence"/>
</dbReference>
<comment type="caution">
    <text evidence="8">The sequence shown here is derived from an EMBL/GenBank/DDBJ whole genome shotgun (WGS) entry which is preliminary data.</text>
</comment>
<dbReference type="GO" id="GO:0000155">
    <property type="term" value="F:phosphorelay sensor kinase activity"/>
    <property type="evidence" value="ECO:0007669"/>
    <property type="project" value="InterPro"/>
</dbReference>
<feature type="domain" description="Histidine kinase" evidence="7">
    <location>
        <begin position="221"/>
        <end position="326"/>
    </location>
</feature>
<dbReference type="PANTHER" id="PTHR43547">
    <property type="entry name" value="TWO-COMPONENT HISTIDINE KINASE"/>
    <property type="match status" value="1"/>
</dbReference>
<feature type="non-terminal residue" evidence="8">
    <location>
        <position position="1"/>
    </location>
</feature>
<dbReference type="Pfam" id="PF14689">
    <property type="entry name" value="SPOB_a"/>
    <property type="match status" value="1"/>
</dbReference>
<dbReference type="Gene3D" id="3.30.450.20">
    <property type="entry name" value="PAS domain"/>
    <property type="match status" value="1"/>
</dbReference>
<accession>A0A9D9E539</accession>
<evidence type="ECO:0000256" key="2">
    <source>
        <dbReference type="ARBA" id="ARBA00012438"/>
    </source>
</evidence>
<dbReference type="SUPFAM" id="SSF55890">
    <property type="entry name" value="Sporulation response regulatory protein Spo0B"/>
    <property type="match status" value="1"/>
</dbReference>
<reference evidence="8" key="1">
    <citation type="submission" date="2020-10" db="EMBL/GenBank/DDBJ databases">
        <authorList>
            <person name="Gilroy R."/>
        </authorList>
    </citation>
    <scope>NUCLEOTIDE SEQUENCE</scope>
    <source>
        <strain evidence="8">C6-149</strain>
    </source>
</reference>
<evidence type="ECO:0000256" key="5">
    <source>
        <dbReference type="ARBA" id="ARBA00022777"/>
    </source>
</evidence>
<dbReference type="EMBL" id="JADIMP010000056">
    <property type="protein sequence ID" value="MBO8441499.1"/>
    <property type="molecule type" value="Genomic_DNA"/>
</dbReference>
<evidence type="ECO:0000256" key="3">
    <source>
        <dbReference type="ARBA" id="ARBA00022553"/>
    </source>
</evidence>
<dbReference type="AlphaFoldDB" id="A0A9D9E539"/>
<evidence type="ECO:0000256" key="6">
    <source>
        <dbReference type="ARBA" id="ARBA00023012"/>
    </source>
</evidence>
<dbReference type="PANTHER" id="PTHR43547:SF10">
    <property type="entry name" value="SENSOR HISTIDINE KINASE DCUS"/>
    <property type="match status" value="1"/>
</dbReference>
<keyword evidence="5" id="KW-0418">Kinase</keyword>
<gene>
    <name evidence="8" type="ORF">IAA89_03515</name>
</gene>
<proteinExistence type="predicted"/>
<dbReference type="PROSITE" id="PS50109">
    <property type="entry name" value="HIS_KIN"/>
    <property type="match status" value="1"/>
</dbReference>
<dbReference type="InterPro" id="IPR004358">
    <property type="entry name" value="Sig_transdc_His_kin-like_C"/>
</dbReference>
<dbReference type="EC" id="2.7.13.3" evidence="2"/>
<keyword evidence="4" id="KW-0808">Transferase</keyword>
<evidence type="ECO:0000256" key="4">
    <source>
        <dbReference type="ARBA" id="ARBA00022679"/>
    </source>
</evidence>
<evidence type="ECO:0000259" key="7">
    <source>
        <dbReference type="PROSITE" id="PS50109"/>
    </source>
</evidence>
<evidence type="ECO:0000313" key="9">
    <source>
        <dbReference type="Proteomes" id="UP000823614"/>
    </source>
</evidence>
<evidence type="ECO:0000256" key="1">
    <source>
        <dbReference type="ARBA" id="ARBA00000085"/>
    </source>
</evidence>
<name>A0A9D9E539_9LACO</name>
<dbReference type="SUPFAM" id="SSF55874">
    <property type="entry name" value="ATPase domain of HSP90 chaperone/DNA topoisomerase II/histidine kinase"/>
    <property type="match status" value="1"/>
</dbReference>
<dbReference type="SMART" id="SM00387">
    <property type="entry name" value="HATPase_c"/>
    <property type="match status" value="1"/>
</dbReference>
<keyword evidence="6" id="KW-0902">Two-component regulatory system</keyword>
<dbReference type="InterPro" id="IPR016120">
    <property type="entry name" value="Sig_transdc_His_kin_SpoOB"/>
</dbReference>
<dbReference type="Pfam" id="PF02518">
    <property type="entry name" value="HATPase_c"/>
    <property type="match status" value="1"/>
</dbReference>
<dbReference type="InterPro" id="IPR003594">
    <property type="entry name" value="HATPase_dom"/>
</dbReference>
<dbReference type="PRINTS" id="PR00344">
    <property type="entry name" value="BCTRLSENSOR"/>
</dbReference>
<keyword evidence="3" id="KW-0597">Phosphoprotein</keyword>
<organism evidence="8 9">
    <name type="scientific">Candidatus Gallilactobacillus intestinavium</name>
    <dbReference type="NCBI Taxonomy" id="2840838"/>
    <lineage>
        <taxon>Bacteria</taxon>
        <taxon>Bacillati</taxon>
        <taxon>Bacillota</taxon>
        <taxon>Bacilli</taxon>
        <taxon>Lactobacillales</taxon>
        <taxon>Lactobacillaceae</taxon>
        <taxon>Lactobacillaceae incertae sedis</taxon>
        <taxon>Candidatus Gallilactobacillus</taxon>
    </lineage>
</organism>
<comment type="catalytic activity">
    <reaction evidence="1">
        <text>ATP + protein L-histidine = ADP + protein N-phospho-L-histidine.</text>
        <dbReference type="EC" id="2.7.13.3"/>
    </reaction>
</comment>
<dbReference type="Gene3D" id="1.10.287.130">
    <property type="match status" value="1"/>
</dbReference>